<dbReference type="SUPFAM" id="SSF88659">
    <property type="entry name" value="Sigma3 and sigma4 domains of RNA polymerase sigma factors"/>
    <property type="match status" value="1"/>
</dbReference>
<accession>A0A4R1QWT2</accession>
<dbReference type="InterPro" id="IPR014284">
    <property type="entry name" value="RNA_pol_sigma-70_dom"/>
</dbReference>
<dbReference type="InterPro" id="IPR013249">
    <property type="entry name" value="RNA_pol_sigma70_r4_t2"/>
</dbReference>
<dbReference type="EMBL" id="SLUM01000010">
    <property type="protein sequence ID" value="TCL57365.1"/>
    <property type="molecule type" value="Genomic_DNA"/>
</dbReference>
<protein>
    <submittedName>
        <fullName evidence="8">RNA polymerase sigma-70 factor (ECF subfamily)</fullName>
    </submittedName>
</protein>
<dbReference type="PANTHER" id="PTHR43133">
    <property type="entry name" value="RNA POLYMERASE ECF-TYPE SIGMA FACTO"/>
    <property type="match status" value="1"/>
</dbReference>
<keyword evidence="4" id="KW-0238">DNA-binding</keyword>
<evidence type="ECO:0000313" key="9">
    <source>
        <dbReference type="Proteomes" id="UP000295184"/>
    </source>
</evidence>
<proteinExistence type="inferred from homology"/>
<evidence type="ECO:0000256" key="2">
    <source>
        <dbReference type="ARBA" id="ARBA00023015"/>
    </source>
</evidence>
<dbReference type="STRING" id="1650663.GCA_001486665_02125"/>
<dbReference type="PANTHER" id="PTHR43133:SF8">
    <property type="entry name" value="RNA POLYMERASE SIGMA FACTOR HI_1459-RELATED"/>
    <property type="match status" value="1"/>
</dbReference>
<dbReference type="InterPro" id="IPR013325">
    <property type="entry name" value="RNA_pol_sigma_r2"/>
</dbReference>
<keyword evidence="3" id="KW-0731">Sigma factor</keyword>
<dbReference type="Pfam" id="PF08281">
    <property type="entry name" value="Sigma70_r4_2"/>
    <property type="match status" value="1"/>
</dbReference>
<dbReference type="InterPro" id="IPR039425">
    <property type="entry name" value="RNA_pol_sigma-70-like"/>
</dbReference>
<keyword evidence="5" id="KW-0804">Transcription</keyword>
<dbReference type="Proteomes" id="UP000295184">
    <property type="component" value="Unassembled WGS sequence"/>
</dbReference>
<evidence type="ECO:0000256" key="5">
    <source>
        <dbReference type="ARBA" id="ARBA00023163"/>
    </source>
</evidence>
<gene>
    <name evidence="8" type="ORF">EDD77_11040</name>
</gene>
<evidence type="ECO:0000259" key="7">
    <source>
        <dbReference type="Pfam" id="PF08281"/>
    </source>
</evidence>
<evidence type="ECO:0000256" key="4">
    <source>
        <dbReference type="ARBA" id="ARBA00023125"/>
    </source>
</evidence>
<organism evidence="8 9">
    <name type="scientific">Allofournierella massiliensis</name>
    <dbReference type="NCBI Taxonomy" id="1650663"/>
    <lineage>
        <taxon>Bacteria</taxon>
        <taxon>Bacillati</taxon>
        <taxon>Bacillota</taxon>
        <taxon>Clostridia</taxon>
        <taxon>Eubacteriales</taxon>
        <taxon>Oscillospiraceae</taxon>
        <taxon>Allofournierella</taxon>
    </lineage>
</organism>
<feature type="domain" description="RNA polymerase sigma factor 70 region 4 type 2" evidence="7">
    <location>
        <begin position="109"/>
        <end position="156"/>
    </location>
</feature>
<dbReference type="Gene3D" id="1.10.10.10">
    <property type="entry name" value="Winged helix-like DNA-binding domain superfamily/Winged helix DNA-binding domain"/>
    <property type="match status" value="1"/>
</dbReference>
<dbReference type="GO" id="GO:0016987">
    <property type="term" value="F:sigma factor activity"/>
    <property type="evidence" value="ECO:0007669"/>
    <property type="project" value="UniProtKB-KW"/>
</dbReference>
<evidence type="ECO:0000313" key="8">
    <source>
        <dbReference type="EMBL" id="TCL57365.1"/>
    </source>
</evidence>
<dbReference type="GO" id="GO:0003677">
    <property type="term" value="F:DNA binding"/>
    <property type="evidence" value="ECO:0007669"/>
    <property type="project" value="UniProtKB-KW"/>
</dbReference>
<dbReference type="RefSeq" id="WP_058965152.1">
    <property type="nucleotide sequence ID" value="NZ_CABKVM010000017.1"/>
</dbReference>
<comment type="similarity">
    <text evidence="1">Belongs to the sigma-70 factor family. ECF subfamily.</text>
</comment>
<feature type="domain" description="RNA polymerase sigma-70 region 2" evidence="6">
    <location>
        <begin position="7"/>
        <end position="73"/>
    </location>
</feature>
<dbReference type="Gene3D" id="1.10.1740.10">
    <property type="match status" value="1"/>
</dbReference>
<dbReference type="SUPFAM" id="SSF88946">
    <property type="entry name" value="Sigma2 domain of RNA polymerase sigma factors"/>
    <property type="match status" value="1"/>
</dbReference>
<dbReference type="GO" id="GO:0006352">
    <property type="term" value="P:DNA-templated transcription initiation"/>
    <property type="evidence" value="ECO:0007669"/>
    <property type="project" value="InterPro"/>
</dbReference>
<dbReference type="Pfam" id="PF04542">
    <property type="entry name" value="Sigma70_r2"/>
    <property type="match status" value="1"/>
</dbReference>
<reference evidence="8 9" key="1">
    <citation type="submission" date="2019-03" db="EMBL/GenBank/DDBJ databases">
        <title>Genomic Encyclopedia of Type Strains, Phase IV (KMG-IV): sequencing the most valuable type-strain genomes for metagenomic binning, comparative biology and taxonomic classification.</title>
        <authorList>
            <person name="Goeker M."/>
        </authorList>
    </citation>
    <scope>NUCLEOTIDE SEQUENCE [LARGE SCALE GENOMIC DNA]</scope>
    <source>
        <strain evidence="8 9">DSM 100451</strain>
    </source>
</reference>
<keyword evidence="2" id="KW-0805">Transcription regulation</keyword>
<dbReference type="AlphaFoldDB" id="A0A4R1QWT2"/>
<dbReference type="NCBIfam" id="TIGR02937">
    <property type="entry name" value="sigma70-ECF"/>
    <property type="match status" value="1"/>
</dbReference>
<dbReference type="InterPro" id="IPR007627">
    <property type="entry name" value="RNA_pol_sigma70_r2"/>
</dbReference>
<name>A0A4R1QWT2_9FIRM</name>
<evidence type="ECO:0000259" key="6">
    <source>
        <dbReference type="Pfam" id="PF04542"/>
    </source>
</evidence>
<dbReference type="InterPro" id="IPR013324">
    <property type="entry name" value="RNA_pol_sigma_r3/r4-like"/>
</dbReference>
<dbReference type="InterPro" id="IPR036388">
    <property type="entry name" value="WH-like_DNA-bd_sf"/>
</dbReference>
<comment type="caution">
    <text evidence="8">The sequence shown here is derived from an EMBL/GenBank/DDBJ whole genome shotgun (WGS) entry which is preliminary data.</text>
</comment>
<sequence>MQDLEELYQLYSPDIYRYLCGLTHDPVWAEDLLSETFLKAVRAFGRFEGRSSIKTWLFTIARNVWVDALRRKRPTLSYDDMLAGYLEQDMPDPRGLEEECDTRDLARRARQLLETCKPNARTVLLMRAQGYSFAEIAQACGITENSARMLSFRTRNWLRDQLKQEEGSMQ</sequence>
<evidence type="ECO:0000256" key="3">
    <source>
        <dbReference type="ARBA" id="ARBA00023082"/>
    </source>
</evidence>
<evidence type="ECO:0000256" key="1">
    <source>
        <dbReference type="ARBA" id="ARBA00010641"/>
    </source>
</evidence>